<dbReference type="PANTHER" id="PTHR43794">
    <property type="entry name" value="AMINOHYDROLASE SSNA-RELATED"/>
    <property type="match status" value="1"/>
</dbReference>
<dbReference type="Pfam" id="PF01979">
    <property type="entry name" value="Amidohydro_1"/>
    <property type="match status" value="1"/>
</dbReference>
<dbReference type="PANTHER" id="PTHR43794:SF11">
    <property type="entry name" value="AMIDOHYDROLASE-RELATED DOMAIN-CONTAINING PROTEIN"/>
    <property type="match status" value="1"/>
</dbReference>
<proteinExistence type="predicted"/>
<dbReference type="AlphaFoldDB" id="A0A4Q7JDE7"/>
<keyword evidence="1 3" id="KW-0378">Hydrolase</keyword>
<evidence type="ECO:0000256" key="1">
    <source>
        <dbReference type="ARBA" id="ARBA00022801"/>
    </source>
</evidence>
<dbReference type="InterPro" id="IPR006680">
    <property type="entry name" value="Amidohydro-rel"/>
</dbReference>
<dbReference type="InterPro" id="IPR032466">
    <property type="entry name" value="Metal_Hydrolase"/>
</dbReference>
<feature type="domain" description="Amidohydrolase-related" evidence="2">
    <location>
        <begin position="53"/>
        <end position="406"/>
    </location>
</feature>
<comment type="caution">
    <text evidence="3">The sequence shown here is derived from an EMBL/GenBank/DDBJ whole genome shotgun (WGS) entry which is preliminary data.</text>
</comment>
<dbReference type="Gene3D" id="3.20.20.140">
    <property type="entry name" value="Metal-dependent hydrolases"/>
    <property type="match status" value="1"/>
</dbReference>
<dbReference type="Gene3D" id="2.30.40.10">
    <property type="entry name" value="Urease, subunit C, domain 1"/>
    <property type="match status" value="1"/>
</dbReference>
<dbReference type="InterPro" id="IPR011059">
    <property type="entry name" value="Metal-dep_hydrolase_composite"/>
</dbReference>
<accession>A0A4Q7JDE7</accession>
<keyword evidence="4" id="KW-1185">Reference proteome</keyword>
<dbReference type="OrthoDB" id="3189065at2"/>
<sequence length="433" mass="45844">MRRLRAPVVIPADPACSVLRDAVVDIDADGRIAYCGPATEAPGDAMVTDLPGILLPGLVNTHAHTPMVLLRGMGGDLPLLRWLREVIWPAESKLRPDDVRAGMLLGSLEMLRRGVTTSAEMYFYNEQAADAVLTTGGRAVLGLPILDLPGLDWRAMLDDADRWIDADGLRFGPGERIELGYGPHSAYTLPVEALTLTAKAAAARGALVQIHVAESAEEDARQRAEHGSVPRLLDEVGMLAGRTLAAHCVHLSDEDIALFAARGTGVAHCPGSNAKLASGIARLARMREAAVRVGLGTDGPASNDDLDLWEEIQLAAMFSRVSTMDSAALTGAQALLMATRGGAEALGRDDIGALEPGRWADVVHVDLDDPAFATGLDVPDDQLLANLVWAAGSRRVRDVWVAGEQVVGDGESTRVDRAAAQADVAARAVRLRG</sequence>
<dbReference type="RefSeq" id="WP_130473863.1">
    <property type="nucleotide sequence ID" value="NZ_SFCC01000002.1"/>
</dbReference>
<evidence type="ECO:0000313" key="3">
    <source>
        <dbReference type="EMBL" id="RZQ65076.1"/>
    </source>
</evidence>
<evidence type="ECO:0000313" key="4">
    <source>
        <dbReference type="Proteomes" id="UP000292003"/>
    </source>
</evidence>
<dbReference type="SUPFAM" id="SSF51556">
    <property type="entry name" value="Metallo-dependent hydrolases"/>
    <property type="match status" value="1"/>
</dbReference>
<dbReference type="GO" id="GO:0016810">
    <property type="term" value="F:hydrolase activity, acting on carbon-nitrogen (but not peptide) bonds"/>
    <property type="evidence" value="ECO:0007669"/>
    <property type="project" value="InterPro"/>
</dbReference>
<evidence type="ECO:0000259" key="2">
    <source>
        <dbReference type="Pfam" id="PF01979"/>
    </source>
</evidence>
<dbReference type="InterPro" id="IPR050287">
    <property type="entry name" value="MTA/SAH_deaminase"/>
</dbReference>
<reference evidence="3 4" key="1">
    <citation type="submission" date="2019-02" db="EMBL/GenBank/DDBJ databases">
        <title>Draft genome sequence of Amycolatopsis sp. 8-3EHSu isolated from roots of Suaeda maritima.</title>
        <authorList>
            <person name="Duangmal K."/>
            <person name="Chantavorakit T."/>
        </authorList>
    </citation>
    <scope>NUCLEOTIDE SEQUENCE [LARGE SCALE GENOMIC DNA]</scope>
    <source>
        <strain evidence="3 4">8-3EHSu</strain>
    </source>
</reference>
<protein>
    <submittedName>
        <fullName evidence="3">Amidohydrolase</fullName>
    </submittedName>
</protein>
<dbReference type="EMBL" id="SFCC01000002">
    <property type="protein sequence ID" value="RZQ65076.1"/>
    <property type="molecule type" value="Genomic_DNA"/>
</dbReference>
<organism evidence="3 4">
    <name type="scientific">Amycolatopsis suaedae</name>
    <dbReference type="NCBI Taxonomy" id="2510978"/>
    <lineage>
        <taxon>Bacteria</taxon>
        <taxon>Bacillati</taxon>
        <taxon>Actinomycetota</taxon>
        <taxon>Actinomycetes</taxon>
        <taxon>Pseudonocardiales</taxon>
        <taxon>Pseudonocardiaceae</taxon>
        <taxon>Amycolatopsis</taxon>
    </lineage>
</organism>
<gene>
    <name evidence="3" type="ORF">EWH70_04020</name>
</gene>
<dbReference type="SUPFAM" id="SSF51338">
    <property type="entry name" value="Composite domain of metallo-dependent hydrolases"/>
    <property type="match status" value="2"/>
</dbReference>
<dbReference type="Proteomes" id="UP000292003">
    <property type="component" value="Unassembled WGS sequence"/>
</dbReference>
<dbReference type="CDD" id="cd01298">
    <property type="entry name" value="ATZ_TRZ_like"/>
    <property type="match status" value="1"/>
</dbReference>
<name>A0A4Q7JDE7_9PSEU</name>